<sequence length="126" mass="13791">MAAAGPISHRVLVVIGRCCFAKTRYGNWILFRSFLFVVLMKLRKDYFRSLAGCLEQVLCGGKCRLNCGVLGICGGILGGEDGCSASMSWWSLKNRGFGRCSCLGKIEMVRKVKGKGGELKMIPGKY</sequence>
<dbReference type="AlphaFoldDB" id="A0A3Q7IIV7"/>
<name>A0A3Q7IIV7_SOLLC</name>
<dbReference type="Proteomes" id="UP000004994">
    <property type="component" value="Chromosome 10"/>
</dbReference>
<protein>
    <submittedName>
        <fullName evidence="1">Uncharacterized protein</fullName>
    </submittedName>
</protein>
<reference evidence="1" key="2">
    <citation type="submission" date="2019-01" db="UniProtKB">
        <authorList>
            <consortium name="EnsemblPlants"/>
        </authorList>
    </citation>
    <scope>IDENTIFICATION</scope>
    <source>
        <strain evidence="1">cv. Heinz 1706</strain>
    </source>
</reference>
<dbReference type="PaxDb" id="4081-Solyc10g062120.1.1"/>
<reference evidence="1" key="1">
    <citation type="journal article" date="2012" name="Nature">
        <title>The tomato genome sequence provides insights into fleshy fruit evolution.</title>
        <authorList>
            <consortium name="Tomato Genome Consortium"/>
        </authorList>
    </citation>
    <scope>NUCLEOTIDE SEQUENCE [LARGE SCALE GENOMIC DNA]</scope>
    <source>
        <strain evidence="1">cv. Heinz 1706</strain>
    </source>
</reference>
<keyword evidence="2" id="KW-1185">Reference proteome</keyword>
<evidence type="ECO:0000313" key="2">
    <source>
        <dbReference type="Proteomes" id="UP000004994"/>
    </source>
</evidence>
<organism evidence="1">
    <name type="scientific">Solanum lycopersicum</name>
    <name type="common">Tomato</name>
    <name type="synonym">Lycopersicon esculentum</name>
    <dbReference type="NCBI Taxonomy" id="4081"/>
    <lineage>
        <taxon>Eukaryota</taxon>
        <taxon>Viridiplantae</taxon>
        <taxon>Streptophyta</taxon>
        <taxon>Embryophyta</taxon>
        <taxon>Tracheophyta</taxon>
        <taxon>Spermatophyta</taxon>
        <taxon>Magnoliopsida</taxon>
        <taxon>eudicotyledons</taxon>
        <taxon>Gunneridae</taxon>
        <taxon>Pentapetalae</taxon>
        <taxon>asterids</taxon>
        <taxon>lamiids</taxon>
        <taxon>Solanales</taxon>
        <taxon>Solanaceae</taxon>
        <taxon>Solanoideae</taxon>
        <taxon>Solaneae</taxon>
        <taxon>Solanum</taxon>
        <taxon>Solanum subgen. Lycopersicon</taxon>
    </lineage>
</organism>
<accession>A0A3Q7IIV7</accession>
<dbReference type="EnsemblPlants" id="Solyc10g062120.1.1">
    <property type="protein sequence ID" value="Solyc10g062120.1.1.1"/>
    <property type="gene ID" value="Solyc10g062120.1"/>
</dbReference>
<dbReference type="InParanoid" id="A0A3Q7IIV7"/>
<dbReference type="SMR" id="A0A3Q7IIV7"/>
<evidence type="ECO:0000313" key="1">
    <source>
        <dbReference type="EnsemblPlants" id="Solyc10g062120.1.1.1"/>
    </source>
</evidence>
<dbReference type="Gramene" id="Solyc10g062120.1.1">
    <property type="protein sequence ID" value="Solyc10g062120.1.1.1"/>
    <property type="gene ID" value="Solyc10g062120.1"/>
</dbReference>
<proteinExistence type="predicted"/>